<gene>
    <name evidence="3" type="ORF">HNQ86_001795</name>
    <name evidence="2" type="ORF">LF63_0102180</name>
</gene>
<dbReference type="Proteomes" id="UP000560000">
    <property type="component" value="Unassembled WGS sequence"/>
</dbReference>
<organism evidence="2 4">
    <name type="scientific">Oleiagrimonas soli</name>
    <dbReference type="NCBI Taxonomy" id="1543381"/>
    <lineage>
        <taxon>Bacteria</taxon>
        <taxon>Pseudomonadati</taxon>
        <taxon>Pseudomonadota</taxon>
        <taxon>Gammaproteobacteria</taxon>
        <taxon>Lysobacterales</taxon>
        <taxon>Rhodanobacteraceae</taxon>
        <taxon>Oleiagrimonas</taxon>
    </lineage>
</organism>
<feature type="transmembrane region" description="Helical" evidence="1">
    <location>
        <begin position="192"/>
        <end position="219"/>
    </location>
</feature>
<keyword evidence="1" id="KW-0812">Transmembrane</keyword>
<accession>A0A099CYU0</accession>
<dbReference type="InterPro" id="IPR046157">
    <property type="entry name" value="DUF6159"/>
</dbReference>
<dbReference type="Pfam" id="PF19656">
    <property type="entry name" value="DUF6159"/>
    <property type="match status" value="1"/>
</dbReference>
<proteinExistence type="predicted"/>
<feature type="transmembrane region" description="Helical" evidence="1">
    <location>
        <begin position="142"/>
        <end position="171"/>
    </location>
</feature>
<feature type="transmembrane region" description="Helical" evidence="1">
    <location>
        <begin position="225"/>
        <end position="246"/>
    </location>
</feature>
<comment type="caution">
    <text evidence="2">The sequence shown here is derived from an EMBL/GenBank/DDBJ whole genome shotgun (WGS) entry which is preliminary data.</text>
</comment>
<evidence type="ECO:0000313" key="2">
    <source>
        <dbReference type="EMBL" id="KGI78782.1"/>
    </source>
</evidence>
<name>A0A099CYU0_9GAMM</name>
<dbReference type="EMBL" id="JACHET010000001">
    <property type="protein sequence ID" value="MBB6184450.1"/>
    <property type="molecule type" value="Genomic_DNA"/>
</dbReference>
<dbReference type="RefSeq" id="WP_043099330.1">
    <property type="nucleotide sequence ID" value="NZ_JACHET010000001.1"/>
</dbReference>
<dbReference type="HOGENOM" id="CLU_074083_0_0_6"/>
<evidence type="ECO:0000313" key="5">
    <source>
        <dbReference type="Proteomes" id="UP000560000"/>
    </source>
</evidence>
<reference evidence="3 5" key="2">
    <citation type="submission" date="2020-08" db="EMBL/GenBank/DDBJ databases">
        <title>Genomic Encyclopedia of Type Strains, Phase IV (KMG-IV): sequencing the most valuable type-strain genomes for metagenomic binning, comparative biology and taxonomic classification.</title>
        <authorList>
            <person name="Goeker M."/>
        </authorList>
    </citation>
    <scope>NUCLEOTIDE SEQUENCE [LARGE SCALE GENOMIC DNA]</scope>
    <source>
        <strain evidence="3 5">DSM 107085</strain>
    </source>
</reference>
<feature type="transmembrane region" description="Helical" evidence="1">
    <location>
        <begin position="73"/>
        <end position="98"/>
    </location>
</feature>
<keyword evidence="1" id="KW-0472">Membrane</keyword>
<feature type="transmembrane region" description="Helical" evidence="1">
    <location>
        <begin position="119"/>
        <end position="136"/>
    </location>
</feature>
<dbReference type="AlphaFoldDB" id="A0A099CYU0"/>
<sequence>MAGRFARSWALAKASAGMLNKERRLLVFPLLSSVCCLLVLASFAAPVFAALEARGGASAQELQHSVGFYIGLFVFYVVQYSVIFFFNTALVGSAMACMNGERPTVGDGLRLAASKWPQIFGYALIASTVGMLLRALQERLGLIGRLVIGLIGLAWTVATFLVVPVLAATDVGPYEAVKRSTQLLKRTWGENIIGNAGISVVLSLGFMLIVAVLFAGVIFSVSLHAAVLIPVLAVLGVLAFIALALIQSALQGIYAAALYRYAEYGDAGNGFDQALLDQAFRSKR</sequence>
<protein>
    <recommendedName>
        <fullName evidence="6">Glycerophosphoryl diester phosphodiesterase membrane domain-containing protein</fullName>
    </recommendedName>
</protein>
<evidence type="ECO:0008006" key="6">
    <source>
        <dbReference type="Google" id="ProtNLM"/>
    </source>
</evidence>
<reference evidence="2 4" key="1">
    <citation type="submission" date="2014-09" db="EMBL/GenBank/DDBJ databases">
        <title>Xanthomonadaceae 3.5X direct submission.</title>
        <authorList>
            <person name="Fang T."/>
            <person name="Wang H."/>
        </authorList>
    </citation>
    <scope>NUCLEOTIDE SEQUENCE [LARGE SCALE GENOMIC DNA]</scope>
    <source>
        <strain evidence="2 4">3.5X</strain>
    </source>
</reference>
<evidence type="ECO:0000313" key="3">
    <source>
        <dbReference type="EMBL" id="MBB6184450.1"/>
    </source>
</evidence>
<dbReference type="OrthoDB" id="5637493at2"/>
<dbReference type="EMBL" id="JROI01000007">
    <property type="protein sequence ID" value="KGI78782.1"/>
    <property type="molecule type" value="Genomic_DNA"/>
</dbReference>
<evidence type="ECO:0000256" key="1">
    <source>
        <dbReference type="SAM" id="Phobius"/>
    </source>
</evidence>
<evidence type="ECO:0000313" key="4">
    <source>
        <dbReference type="Proteomes" id="UP000029708"/>
    </source>
</evidence>
<dbReference type="Proteomes" id="UP000029708">
    <property type="component" value="Unassembled WGS sequence"/>
</dbReference>
<keyword evidence="1" id="KW-1133">Transmembrane helix</keyword>
<keyword evidence="4" id="KW-1185">Reference proteome</keyword>